<dbReference type="AlphaFoldDB" id="A0A0E9Q6J5"/>
<evidence type="ECO:0000313" key="1">
    <source>
        <dbReference type="EMBL" id="JAH12506.1"/>
    </source>
</evidence>
<accession>A0A0E9Q6J5</accession>
<name>A0A0E9Q6J5_ANGAN</name>
<dbReference type="EMBL" id="GBXM01096071">
    <property type="protein sequence ID" value="JAH12506.1"/>
    <property type="molecule type" value="Transcribed_RNA"/>
</dbReference>
<reference evidence="1" key="1">
    <citation type="submission" date="2014-11" db="EMBL/GenBank/DDBJ databases">
        <authorList>
            <person name="Amaro Gonzalez C."/>
        </authorList>
    </citation>
    <scope>NUCLEOTIDE SEQUENCE</scope>
</reference>
<proteinExistence type="predicted"/>
<organism evidence="1">
    <name type="scientific">Anguilla anguilla</name>
    <name type="common">European freshwater eel</name>
    <name type="synonym">Muraena anguilla</name>
    <dbReference type="NCBI Taxonomy" id="7936"/>
    <lineage>
        <taxon>Eukaryota</taxon>
        <taxon>Metazoa</taxon>
        <taxon>Chordata</taxon>
        <taxon>Craniata</taxon>
        <taxon>Vertebrata</taxon>
        <taxon>Euteleostomi</taxon>
        <taxon>Actinopterygii</taxon>
        <taxon>Neopterygii</taxon>
        <taxon>Teleostei</taxon>
        <taxon>Anguilliformes</taxon>
        <taxon>Anguillidae</taxon>
        <taxon>Anguilla</taxon>
    </lineage>
</organism>
<reference evidence="1" key="2">
    <citation type="journal article" date="2015" name="Fish Shellfish Immunol.">
        <title>Early steps in the European eel (Anguilla anguilla)-Vibrio vulnificus interaction in the gills: Role of the RtxA13 toxin.</title>
        <authorList>
            <person name="Callol A."/>
            <person name="Pajuelo D."/>
            <person name="Ebbesson L."/>
            <person name="Teles M."/>
            <person name="MacKenzie S."/>
            <person name="Amaro C."/>
        </authorList>
    </citation>
    <scope>NUCLEOTIDE SEQUENCE</scope>
</reference>
<protein>
    <submittedName>
        <fullName evidence="1">Uncharacterized protein</fullName>
    </submittedName>
</protein>
<sequence>MDPLIFRFDRGCVPNSQAVKFSVGLHPPQPPSFLPPSLPPSLCPSLPLL</sequence>